<gene>
    <name evidence="2" type="ORF">M9Y10_041532</name>
</gene>
<protein>
    <submittedName>
        <fullName evidence="2">Uncharacterized protein</fullName>
    </submittedName>
</protein>
<evidence type="ECO:0000313" key="2">
    <source>
        <dbReference type="EMBL" id="KAK8886072.1"/>
    </source>
</evidence>
<keyword evidence="3" id="KW-1185">Reference proteome</keyword>
<keyword evidence="1" id="KW-0175">Coiled coil</keyword>
<feature type="coiled-coil region" evidence="1">
    <location>
        <begin position="13"/>
        <end position="40"/>
    </location>
</feature>
<name>A0ABR2K4M9_9EUKA</name>
<accession>A0ABR2K4M9</accession>
<organism evidence="2 3">
    <name type="scientific">Tritrichomonas musculus</name>
    <dbReference type="NCBI Taxonomy" id="1915356"/>
    <lineage>
        <taxon>Eukaryota</taxon>
        <taxon>Metamonada</taxon>
        <taxon>Parabasalia</taxon>
        <taxon>Tritrichomonadida</taxon>
        <taxon>Tritrichomonadidae</taxon>
        <taxon>Tritrichomonas</taxon>
    </lineage>
</organism>
<dbReference type="Proteomes" id="UP001470230">
    <property type="component" value="Unassembled WGS sequence"/>
</dbReference>
<feature type="coiled-coil region" evidence="1">
    <location>
        <begin position="333"/>
        <end position="374"/>
    </location>
</feature>
<proteinExistence type="predicted"/>
<dbReference type="EMBL" id="JAPFFF010000007">
    <property type="protein sequence ID" value="KAK8886072.1"/>
    <property type="molecule type" value="Genomic_DNA"/>
</dbReference>
<sequence length="390" mass="45687">MSSVFEKRLDRLQNKIQVKINLANDEIDRLKSDYAIIQGEIIEVMDLLNKLKNNMTQVKHLKSGINIRKQVSIDTMVSKMKSDYTLRLQELEMSHSQQINILNQDYENSMKEIERHSDIIFEEQVGPLNKQIEQMKEDLKKMKYEYQAISSINNQSLSQSSLNSAMDDEFRSSHDEEVQKIRSLEKKIHATNQERLNSILQGKERLQQCVETIDEMEKNHSTEMDNYKTKLDALDKMYQDKIRLATEKHHRTIETLTKKLNQYNDKINSIQSTIQKVQDHHKLQIDRAIAEGDSLSSQISEKAKQYSASFSGLNLNISIQKSEISNSNDYSQVRDAMDRLSQLKEKLEKCENELFRERTENESMKREIARLKHEKKMAPRIQNWKSNSAS</sequence>
<evidence type="ECO:0000313" key="3">
    <source>
        <dbReference type="Proteomes" id="UP001470230"/>
    </source>
</evidence>
<reference evidence="2 3" key="1">
    <citation type="submission" date="2024-04" db="EMBL/GenBank/DDBJ databases">
        <title>Tritrichomonas musculus Genome.</title>
        <authorList>
            <person name="Alves-Ferreira E."/>
            <person name="Grigg M."/>
            <person name="Lorenzi H."/>
            <person name="Galac M."/>
        </authorList>
    </citation>
    <scope>NUCLEOTIDE SEQUENCE [LARGE SCALE GENOMIC DNA]</scope>
    <source>
        <strain evidence="2 3">EAF2021</strain>
    </source>
</reference>
<comment type="caution">
    <text evidence="2">The sequence shown here is derived from an EMBL/GenBank/DDBJ whole genome shotgun (WGS) entry which is preliminary data.</text>
</comment>
<feature type="coiled-coil region" evidence="1">
    <location>
        <begin position="246"/>
        <end position="280"/>
    </location>
</feature>
<feature type="coiled-coil region" evidence="1">
    <location>
        <begin position="174"/>
        <end position="219"/>
    </location>
</feature>
<evidence type="ECO:0000256" key="1">
    <source>
        <dbReference type="SAM" id="Coils"/>
    </source>
</evidence>